<gene>
    <name evidence="1" type="ORF">SDC9_182899</name>
</gene>
<dbReference type="EMBL" id="VSSQ01088955">
    <property type="protein sequence ID" value="MPN35401.1"/>
    <property type="molecule type" value="Genomic_DNA"/>
</dbReference>
<organism evidence="1">
    <name type="scientific">bioreactor metagenome</name>
    <dbReference type="NCBI Taxonomy" id="1076179"/>
    <lineage>
        <taxon>unclassified sequences</taxon>
        <taxon>metagenomes</taxon>
        <taxon>ecological metagenomes</taxon>
    </lineage>
</organism>
<proteinExistence type="predicted"/>
<accession>A0A645H8N7</accession>
<dbReference type="AlphaFoldDB" id="A0A645H8N7"/>
<evidence type="ECO:0000313" key="1">
    <source>
        <dbReference type="EMBL" id="MPN35401.1"/>
    </source>
</evidence>
<sequence length="71" mass="8017">MAVFCQCQTLKGVTYRMPQVKGLADAVLKRILLHNVFLHLHRPTYQLFQFAVVNVLSVEGKQLAPMGRGAY</sequence>
<name>A0A645H8N7_9ZZZZ</name>
<reference evidence="1" key="1">
    <citation type="submission" date="2019-08" db="EMBL/GenBank/DDBJ databases">
        <authorList>
            <person name="Kucharzyk K."/>
            <person name="Murdoch R.W."/>
            <person name="Higgins S."/>
            <person name="Loffler F."/>
        </authorList>
    </citation>
    <scope>NUCLEOTIDE SEQUENCE</scope>
</reference>
<protein>
    <submittedName>
        <fullName evidence="1">Uncharacterized protein</fullName>
    </submittedName>
</protein>
<comment type="caution">
    <text evidence="1">The sequence shown here is derived from an EMBL/GenBank/DDBJ whole genome shotgun (WGS) entry which is preliminary data.</text>
</comment>